<gene>
    <name evidence="4" type="ordered locus">swp_2660</name>
</gene>
<dbReference type="RefSeq" id="WP_020912750.1">
    <property type="nucleotide sequence ID" value="NC_011566.1"/>
</dbReference>
<dbReference type="STRING" id="225849.swp_2660"/>
<feature type="domain" description="Prepilin type IV endopeptidase peptidase" evidence="3">
    <location>
        <begin position="14"/>
        <end position="113"/>
    </location>
</feature>
<dbReference type="GO" id="GO:0005886">
    <property type="term" value="C:plasma membrane"/>
    <property type="evidence" value="ECO:0007669"/>
    <property type="project" value="TreeGrafter"/>
</dbReference>
<dbReference type="eggNOG" id="COG1989">
    <property type="taxonomic scope" value="Bacteria"/>
</dbReference>
<dbReference type="MEROPS" id="A24.019"/>
<dbReference type="Gene3D" id="1.20.120.1220">
    <property type="match status" value="1"/>
</dbReference>
<accession>B8CMK4</accession>
<reference evidence="4 5" key="1">
    <citation type="journal article" date="2008" name="PLoS ONE">
        <title>Environmental adaptation: genomic analysis of the piezotolerant and psychrotolerant deep-sea iron reducing bacterium Shewanella piezotolerans WP3.</title>
        <authorList>
            <person name="Wang F."/>
            <person name="Wang J."/>
            <person name="Jian H."/>
            <person name="Zhang B."/>
            <person name="Li S."/>
            <person name="Wang F."/>
            <person name="Zeng X."/>
            <person name="Gao L."/>
            <person name="Bartlett D.H."/>
            <person name="Yu J."/>
            <person name="Hu S."/>
            <person name="Xiao X."/>
        </authorList>
    </citation>
    <scope>NUCLEOTIDE SEQUENCE [LARGE SCALE GENOMIC DNA]</scope>
    <source>
        <strain evidence="5">WP3 / JCM 13877</strain>
    </source>
</reference>
<evidence type="ECO:0000313" key="5">
    <source>
        <dbReference type="Proteomes" id="UP000000753"/>
    </source>
</evidence>
<feature type="transmembrane region" description="Helical" evidence="2">
    <location>
        <begin position="97"/>
        <end position="119"/>
    </location>
</feature>
<proteinExistence type="inferred from homology"/>
<evidence type="ECO:0000256" key="2">
    <source>
        <dbReference type="SAM" id="Phobius"/>
    </source>
</evidence>
<keyword evidence="2" id="KW-1133">Transmembrane helix</keyword>
<dbReference type="OrthoDB" id="5508079at2"/>
<feature type="transmembrane region" description="Helical" evidence="2">
    <location>
        <begin position="55"/>
        <end position="77"/>
    </location>
</feature>
<dbReference type="InterPro" id="IPR000045">
    <property type="entry name" value="Prepilin_IV_endopep_pep"/>
</dbReference>
<evidence type="ECO:0000259" key="3">
    <source>
        <dbReference type="Pfam" id="PF01478"/>
    </source>
</evidence>
<dbReference type="HOGENOM" id="CLU_057101_4_0_6"/>
<dbReference type="GO" id="GO:0004190">
    <property type="term" value="F:aspartic-type endopeptidase activity"/>
    <property type="evidence" value="ECO:0007669"/>
    <property type="project" value="InterPro"/>
</dbReference>
<dbReference type="Pfam" id="PF01478">
    <property type="entry name" value="Peptidase_A24"/>
    <property type="match status" value="1"/>
</dbReference>
<dbReference type="InterPro" id="IPR050882">
    <property type="entry name" value="Prepilin_peptidase/N-MTase"/>
</dbReference>
<keyword evidence="2" id="KW-0812">Transmembrane</keyword>
<dbReference type="EMBL" id="CP000472">
    <property type="protein sequence ID" value="ACJ29394.1"/>
    <property type="molecule type" value="Genomic_DNA"/>
</dbReference>
<dbReference type="PANTHER" id="PTHR30487:SF0">
    <property type="entry name" value="PREPILIN LEADER PEPTIDASE_N-METHYLTRANSFERASE-RELATED"/>
    <property type="match status" value="1"/>
</dbReference>
<feature type="transmembrane region" description="Helical" evidence="2">
    <location>
        <begin position="30"/>
        <end position="49"/>
    </location>
</feature>
<name>B8CMK4_SHEPW</name>
<dbReference type="Proteomes" id="UP000000753">
    <property type="component" value="Chromosome"/>
</dbReference>
<evidence type="ECO:0000313" key="4">
    <source>
        <dbReference type="EMBL" id="ACJ29394.1"/>
    </source>
</evidence>
<feature type="transmembrane region" description="Helical" evidence="2">
    <location>
        <begin position="6"/>
        <end position="23"/>
    </location>
</feature>
<protein>
    <submittedName>
        <fullName evidence="4">Peptidase A24A, prepilin type IV</fullName>
    </submittedName>
</protein>
<keyword evidence="2" id="KW-0472">Membrane</keyword>
<dbReference type="GO" id="GO:0006465">
    <property type="term" value="P:signal peptide processing"/>
    <property type="evidence" value="ECO:0007669"/>
    <property type="project" value="TreeGrafter"/>
</dbReference>
<comment type="similarity">
    <text evidence="1">Belongs to the peptidase A24 family.</text>
</comment>
<dbReference type="KEGG" id="swp:swp_2660"/>
<dbReference type="AlphaFoldDB" id="B8CMK4"/>
<keyword evidence="5" id="KW-1185">Reference proteome</keyword>
<dbReference type="PANTHER" id="PTHR30487">
    <property type="entry name" value="TYPE 4 PREPILIN-LIKE PROTEINS LEADER PEPTIDE-PROCESSING ENZYME"/>
    <property type="match status" value="1"/>
</dbReference>
<evidence type="ECO:0000256" key="1">
    <source>
        <dbReference type="ARBA" id="ARBA00005801"/>
    </source>
</evidence>
<sequence>MTELQLSIQVVIAGVFFVLAISSDLSKERIPNWLCLLAIFLGFAVNSYFAQLSGLLVSFVGFSLAFILLFPTFILRILGAGDIKLMMGIGAIMGPTLLAWSILYAVIAGALTSILLIAWKTGLSGIKKTAKRYWDCFYLRTYFKPEQGEAAGEKVPYAPALALGWLWACSLNPQISQLYNSISQSYF</sequence>
<organism evidence="4 5">
    <name type="scientific">Shewanella piezotolerans (strain WP3 / JCM 13877)</name>
    <dbReference type="NCBI Taxonomy" id="225849"/>
    <lineage>
        <taxon>Bacteria</taxon>
        <taxon>Pseudomonadati</taxon>
        <taxon>Pseudomonadota</taxon>
        <taxon>Gammaproteobacteria</taxon>
        <taxon>Alteromonadales</taxon>
        <taxon>Shewanellaceae</taxon>
        <taxon>Shewanella</taxon>
    </lineage>
</organism>